<dbReference type="InterPro" id="IPR027802">
    <property type="entry name" value="Multi-ubiquitin_dom"/>
</dbReference>
<feature type="domain" description="Multi-ubiquitin" evidence="1">
    <location>
        <begin position="120"/>
        <end position="180"/>
    </location>
</feature>
<gene>
    <name evidence="2" type="ORF">DCG58_01090</name>
</gene>
<name>A0A3B9GTP1_9PROT</name>
<evidence type="ECO:0000313" key="3">
    <source>
        <dbReference type="Proteomes" id="UP000259610"/>
    </source>
</evidence>
<feature type="domain" description="Multi-ubiquitin" evidence="1">
    <location>
        <begin position="51"/>
        <end position="110"/>
    </location>
</feature>
<proteinExistence type="predicted"/>
<dbReference type="Pfam" id="PF14452">
    <property type="entry name" value="Multi_ubiq"/>
    <property type="match status" value="2"/>
</dbReference>
<evidence type="ECO:0000259" key="1">
    <source>
        <dbReference type="Pfam" id="PF14452"/>
    </source>
</evidence>
<organism evidence="2 3">
    <name type="scientific">Hyphomonas adhaerens</name>
    <dbReference type="NCBI Taxonomy" id="81029"/>
    <lineage>
        <taxon>Bacteria</taxon>
        <taxon>Pseudomonadati</taxon>
        <taxon>Pseudomonadota</taxon>
        <taxon>Alphaproteobacteria</taxon>
        <taxon>Hyphomonadales</taxon>
        <taxon>Hyphomonadaceae</taxon>
        <taxon>Hyphomonas</taxon>
    </lineage>
</organism>
<dbReference type="InterPro" id="IPR025701">
    <property type="entry name" value="UBQ-conjugat_E2_E"/>
</dbReference>
<sequence length="393" mass="44853">MCLRQSCLSSWRCTMSVEIDIENWACSDANKPLPIAEFYRVRLWDGDGFDEKRRIDDATPTGAQVLAAFDRHPVNEFVLLLLDKDGVSQIEPDEVIDISDRRAERFFAFRTDRVWHAAYNDQRFPWGAPKVAEPILRLIFRTPQNKSLVLTRSGEKDRILTPDDIVNLDDPGLERIFTRKRSWKLLVQGVLLSFDSPLVVVRDALVKAGIDPDSGWTAALKFVGLPREAVKLTDTIDLSREGIEKLWLRPDHVNNGEAPSGLHRAFRLRDEDETYLQERGEQWETVIDGAQRWFIIRNYTLPDGYRQKNTDIAVLIPPTYPAAALDMFFCAPHLQLASGREIPQTQVKQDICGVSFQRWSRHRHGATTWNPSVDNLITHVAIIDEAIAREVGA</sequence>
<reference evidence="2 3" key="1">
    <citation type="journal article" date="2018" name="Nat. Biotechnol.">
        <title>A standardized bacterial taxonomy based on genome phylogeny substantially revises the tree of life.</title>
        <authorList>
            <person name="Parks D.H."/>
            <person name="Chuvochina M."/>
            <person name="Waite D.W."/>
            <person name="Rinke C."/>
            <person name="Skarshewski A."/>
            <person name="Chaumeil P.A."/>
            <person name="Hugenholtz P."/>
        </authorList>
    </citation>
    <scope>NUCLEOTIDE SEQUENCE [LARGE SCALE GENOMIC DNA]</scope>
    <source>
        <strain evidence="2">UBA8733</strain>
    </source>
</reference>
<dbReference type="Pfam" id="PF14462">
    <property type="entry name" value="Prok-E2_E"/>
    <property type="match status" value="1"/>
</dbReference>
<evidence type="ECO:0000313" key="2">
    <source>
        <dbReference type="EMBL" id="HAE25728.1"/>
    </source>
</evidence>
<comment type="caution">
    <text evidence="2">The sequence shown here is derived from an EMBL/GenBank/DDBJ whole genome shotgun (WGS) entry which is preliminary data.</text>
</comment>
<dbReference type="Proteomes" id="UP000259610">
    <property type="component" value="Unassembled WGS sequence"/>
</dbReference>
<dbReference type="EMBL" id="DMAN01000022">
    <property type="protein sequence ID" value="HAE25728.1"/>
    <property type="molecule type" value="Genomic_DNA"/>
</dbReference>
<dbReference type="AlphaFoldDB" id="A0A3B9GTP1"/>
<accession>A0A3B9GTP1</accession>
<protein>
    <recommendedName>
        <fullName evidence="1">Multi-ubiquitin domain-containing protein</fullName>
    </recommendedName>
</protein>